<comment type="caution">
    <text evidence="2">The sequence shown here is derived from an EMBL/GenBank/DDBJ whole genome shotgun (WGS) entry which is preliminary data.</text>
</comment>
<protein>
    <submittedName>
        <fullName evidence="2">12466_t:CDS:1</fullName>
    </submittedName>
</protein>
<dbReference type="AlphaFoldDB" id="A0A9N9NNS5"/>
<name>A0A9N9NNS5_9GLOM</name>
<organism evidence="2 3">
    <name type="scientific">Cetraspora pellucida</name>
    <dbReference type="NCBI Taxonomy" id="1433469"/>
    <lineage>
        <taxon>Eukaryota</taxon>
        <taxon>Fungi</taxon>
        <taxon>Fungi incertae sedis</taxon>
        <taxon>Mucoromycota</taxon>
        <taxon>Glomeromycotina</taxon>
        <taxon>Glomeromycetes</taxon>
        <taxon>Diversisporales</taxon>
        <taxon>Gigasporaceae</taxon>
        <taxon>Cetraspora</taxon>
    </lineage>
</organism>
<dbReference type="Proteomes" id="UP000789759">
    <property type="component" value="Unassembled WGS sequence"/>
</dbReference>
<feature type="region of interest" description="Disordered" evidence="1">
    <location>
        <begin position="1"/>
        <end position="70"/>
    </location>
</feature>
<keyword evidence="3" id="KW-1185">Reference proteome</keyword>
<evidence type="ECO:0000256" key="1">
    <source>
        <dbReference type="SAM" id="MobiDB-lite"/>
    </source>
</evidence>
<evidence type="ECO:0000313" key="2">
    <source>
        <dbReference type="EMBL" id="CAG8755460.1"/>
    </source>
</evidence>
<gene>
    <name evidence="2" type="ORF">CPELLU_LOCUS14975</name>
</gene>
<accession>A0A9N9NNS5</accession>
<evidence type="ECO:0000313" key="3">
    <source>
        <dbReference type="Proteomes" id="UP000789759"/>
    </source>
</evidence>
<sequence length="116" mass="13424">MSEDNHDQNNYDQDNYNQDNYDQDNYDQDNYDQNYHDEDSHDQDTANARSSEDSASTLLVPEVSESSTTNPAVCNYCKYQLSHKKGTGMFHLHRHLKSCKKYQKLVPKDGSAELPK</sequence>
<dbReference type="EMBL" id="CAJVQA010018686">
    <property type="protein sequence ID" value="CAG8755460.1"/>
    <property type="molecule type" value="Genomic_DNA"/>
</dbReference>
<feature type="non-terminal residue" evidence="2">
    <location>
        <position position="1"/>
    </location>
</feature>
<feature type="compositionally biased region" description="Low complexity" evidence="1">
    <location>
        <begin position="10"/>
        <end position="20"/>
    </location>
</feature>
<feature type="compositionally biased region" description="Polar residues" evidence="1">
    <location>
        <begin position="45"/>
        <end position="57"/>
    </location>
</feature>
<dbReference type="OrthoDB" id="2311312at2759"/>
<feature type="compositionally biased region" description="Acidic residues" evidence="1">
    <location>
        <begin position="21"/>
        <end position="30"/>
    </location>
</feature>
<reference evidence="2" key="1">
    <citation type="submission" date="2021-06" db="EMBL/GenBank/DDBJ databases">
        <authorList>
            <person name="Kallberg Y."/>
            <person name="Tangrot J."/>
            <person name="Rosling A."/>
        </authorList>
    </citation>
    <scope>NUCLEOTIDE SEQUENCE</scope>
    <source>
        <strain evidence="2">FL966</strain>
    </source>
</reference>
<feature type="compositionally biased region" description="Basic and acidic residues" evidence="1">
    <location>
        <begin position="34"/>
        <end position="44"/>
    </location>
</feature>
<proteinExistence type="predicted"/>